<keyword evidence="11" id="KW-1185">Reference proteome</keyword>
<evidence type="ECO:0000259" key="9">
    <source>
        <dbReference type="Pfam" id="PF16363"/>
    </source>
</evidence>
<evidence type="ECO:0000256" key="3">
    <source>
        <dbReference type="ARBA" id="ARBA00007637"/>
    </source>
</evidence>
<keyword evidence="6 8" id="KW-0520">NAD</keyword>
<dbReference type="NCBIfam" id="NF007956">
    <property type="entry name" value="PRK10675.1"/>
    <property type="match status" value="1"/>
</dbReference>
<dbReference type="NCBIfam" id="TIGR01179">
    <property type="entry name" value="galE"/>
    <property type="match status" value="1"/>
</dbReference>
<dbReference type="InterPro" id="IPR005886">
    <property type="entry name" value="UDP_G4E"/>
</dbReference>
<gene>
    <name evidence="10" type="primary">galE</name>
    <name evidence="10" type="ORF">ACFSHS_17580</name>
</gene>
<name>A0ABW4XGK6_9ACTN</name>
<accession>A0ABW4XGK6</accession>
<evidence type="ECO:0000256" key="5">
    <source>
        <dbReference type="ARBA" id="ARBA00018569"/>
    </source>
</evidence>
<dbReference type="Pfam" id="PF16363">
    <property type="entry name" value="GDP_Man_Dehyd"/>
    <property type="match status" value="1"/>
</dbReference>
<evidence type="ECO:0000256" key="1">
    <source>
        <dbReference type="ARBA" id="ARBA00000083"/>
    </source>
</evidence>
<keyword evidence="8" id="KW-0119">Carbohydrate metabolism</keyword>
<dbReference type="InterPro" id="IPR016040">
    <property type="entry name" value="NAD(P)-bd_dom"/>
</dbReference>
<reference evidence="11" key="1">
    <citation type="journal article" date="2019" name="Int. J. Syst. Evol. Microbiol.">
        <title>The Global Catalogue of Microorganisms (GCM) 10K type strain sequencing project: providing services to taxonomists for standard genome sequencing and annotation.</title>
        <authorList>
            <consortium name="The Broad Institute Genomics Platform"/>
            <consortium name="The Broad Institute Genome Sequencing Center for Infectious Disease"/>
            <person name="Wu L."/>
            <person name="Ma J."/>
        </authorList>
    </citation>
    <scope>NUCLEOTIDE SEQUENCE [LARGE SCALE GENOMIC DNA]</scope>
    <source>
        <strain evidence="11">JCM 3338</strain>
    </source>
</reference>
<dbReference type="PANTHER" id="PTHR43725:SF47">
    <property type="entry name" value="UDP-GLUCOSE 4-EPIMERASE"/>
    <property type="match status" value="1"/>
</dbReference>
<comment type="catalytic activity">
    <reaction evidence="1 8">
        <text>UDP-alpha-D-glucose = UDP-alpha-D-galactose</text>
        <dbReference type="Rhea" id="RHEA:22168"/>
        <dbReference type="ChEBI" id="CHEBI:58885"/>
        <dbReference type="ChEBI" id="CHEBI:66914"/>
        <dbReference type="EC" id="5.1.3.2"/>
    </reaction>
</comment>
<dbReference type="Gene3D" id="3.40.50.720">
    <property type="entry name" value="NAD(P)-binding Rossmann-like Domain"/>
    <property type="match status" value="1"/>
</dbReference>
<evidence type="ECO:0000313" key="10">
    <source>
        <dbReference type="EMBL" id="MFD2093373.1"/>
    </source>
</evidence>
<feature type="domain" description="NAD(P)-binding" evidence="9">
    <location>
        <begin position="12"/>
        <end position="331"/>
    </location>
</feature>
<comment type="similarity">
    <text evidence="3 8">Belongs to the NAD(P)-dependent epimerase/dehydratase family.</text>
</comment>
<organism evidence="10 11">
    <name type="scientific">Blastococcus deserti</name>
    <dbReference type="NCBI Taxonomy" id="2259033"/>
    <lineage>
        <taxon>Bacteria</taxon>
        <taxon>Bacillati</taxon>
        <taxon>Actinomycetota</taxon>
        <taxon>Actinomycetes</taxon>
        <taxon>Geodermatophilales</taxon>
        <taxon>Geodermatophilaceae</taxon>
        <taxon>Blastococcus</taxon>
    </lineage>
</organism>
<dbReference type="CDD" id="cd05247">
    <property type="entry name" value="UDP_G4E_1_SDR_e"/>
    <property type="match status" value="1"/>
</dbReference>
<proteinExistence type="inferred from homology"/>
<dbReference type="Gene3D" id="3.90.25.10">
    <property type="entry name" value="UDP-galactose 4-epimerase, domain 1"/>
    <property type="match status" value="1"/>
</dbReference>
<comment type="cofactor">
    <cofactor evidence="2 8">
        <name>NAD(+)</name>
        <dbReference type="ChEBI" id="CHEBI:57540"/>
    </cofactor>
</comment>
<keyword evidence="7 8" id="KW-0413">Isomerase</keyword>
<protein>
    <recommendedName>
        <fullName evidence="5 8">UDP-glucose 4-epimerase</fullName>
        <ecNumber evidence="4 8">5.1.3.2</ecNumber>
    </recommendedName>
</protein>
<dbReference type="RefSeq" id="WP_376878855.1">
    <property type="nucleotide sequence ID" value="NZ_JBHUHP010000019.1"/>
</dbReference>
<dbReference type="EMBL" id="JBHUHP010000019">
    <property type="protein sequence ID" value="MFD2093373.1"/>
    <property type="molecule type" value="Genomic_DNA"/>
</dbReference>
<dbReference type="InterPro" id="IPR036291">
    <property type="entry name" value="NAD(P)-bd_dom_sf"/>
</dbReference>
<evidence type="ECO:0000256" key="2">
    <source>
        <dbReference type="ARBA" id="ARBA00001911"/>
    </source>
</evidence>
<dbReference type="EC" id="5.1.3.2" evidence="4 8"/>
<dbReference type="PANTHER" id="PTHR43725">
    <property type="entry name" value="UDP-GLUCOSE 4-EPIMERASE"/>
    <property type="match status" value="1"/>
</dbReference>
<evidence type="ECO:0000256" key="8">
    <source>
        <dbReference type="RuleBase" id="RU366046"/>
    </source>
</evidence>
<dbReference type="GO" id="GO:0003978">
    <property type="term" value="F:UDP-glucose 4-epimerase activity"/>
    <property type="evidence" value="ECO:0007669"/>
    <property type="project" value="UniProtKB-EC"/>
</dbReference>
<dbReference type="SUPFAM" id="SSF51735">
    <property type="entry name" value="NAD(P)-binding Rossmann-fold domains"/>
    <property type="match status" value="1"/>
</dbReference>
<sequence length="345" mass="37471">MISGRDPGSTVLVTGGAGFIGSHTCVELLENGHRVVVIDDHSNSTPASLERVAKLTGRAVTAYTGDVRDRALLDRVFEAQRIDQVIHFAARKAVGESVEFPLEYWDVNVGATVALLQAMRDHGVRDLVFSSSCSVYGVARRVPLTEEDPVAPVNPYARTKSACEQILADACRRHPEFRILALRYFNPAGAHPSGLLGEDPRGVPNNLMPYLTQVAIGRLDRLPVHGTDYPTPDGSCIRDYIHVVDVADGHRVALDHLADETGVRVRNLGTGVGTSVLEVVSAFESATGRPIPVTTVGRRPGDVPVLVADPSRVAREWGWRTTRDVADMCADAWRFQQLNPFGHAC</sequence>
<dbReference type="Proteomes" id="UP001597402">
    <property type="component" value="Unassembled WGS sequence"/>
</dbReference>
<evidence type="ECO:0000256" key="4">
    <source>
        <dbReference type="ARBA" id="ARBA00013189"/>
    </source>
</evidence>
<comment type="subunit">
    <text evidence="8">Homodimer.</text>
</comment>
<evidence type="ECO:0000256" key="6">
    <source>
        <dbReference type="ARBA" id="ARBA00023027"/>
    </source>
</evidence>
<evidence type="ECO:0000313" key="11">
    <source>
        <dbReference type="Proteomes" id="UP001597402"/>
    </source>
</evidence>
<evidence type="ECO:0000256" key="7">
    <source>
        <dbReference type="ARBA" id="ARBA00023235"/>
    </source>
</evidence>
<comment type="pathway">
    <text evidence="8">Carbohydrate metabolism; galactose metabolism.</text>
</comment>
<comment type="caution">
    <text evidence="10">The sequence shown here is derived from an EMBL/GenBank/DDBJ whole genome shotgun (WGS) entry which is preliminary data.</text>
</comment>